<keyword evidence="4" id="KW-0964">Secreted</keyword>
<feature type="compositionally biased region" description="Low complexity" evidence="8">
    <location>
        <begin position="94"/>
        <end position="222"/>
    </location>
</feature>
<dbReference type="GO" id="GO:0009277">
    <property type="term" value="C:fungal-type cell wall"/>
    <property type="evidence" value="ECO:0007669"/>
    <property type="project" value="EnsemblFungi"/>
</dbReference>
<keyword evidence="11" id="KW-1185">Reference proteome</keyword>
<keyword evidence="5 9" id="KW-0732">Signal</keyword>
<evidence type="ECO:0000256" key="5">
    <source>
        <dbReference type="ARBA" id="ARBA00022729"/>
    </source>
</evidence>
<evidence type="ECO:0000256" key="9">
    <source>
        <dbReference type="SAM" id="SignalP"/>
    </source>
</evidence>
<feature type="chain" id="PRO_5009162223" evidence="9">
    <location>
        <begin position="19"/>
        <end position="494"/>
    </location>
</feature>
<organism evidence="10 11">
    <name type="scientific">Hyphopichia burtonii NRRL Y-1933</name>
    <dbReference type="NCBI Taxonomy" id="984485"/>
    <lineage>
        <taxon>Eukaryota</taxon>
        <taxon>Fungi</taxon>
        <taxon>Dikarya</taxon>
        <taxon>Ascomycota</taxon>
        <taxon>Saccharomycotina</taxon>
        <taxon>Pichiomycetes</taxon>
        <taxon>Debaryomycetaceae</taxon>
        <taxon>Hyphopichia</taxon>
    </lineage>
</organism>
<evidence type="ECO:0000256" key="1">
    <source>
        <dbReference type="ARBA" id="ARBA00004191"/>
    </source>
</evidence>
<reference evidence="11" key="1">
    <citation type="submission" date="2016-05" db="EMBL/GenBank/DDBJ databases">
        <title>Comparative genomics of biotechnologically important yeasts.</title>
        <authorList>
            <consortium name="DOE Joint Genome Institute"/>
            <person name="Riley R."/>
            <person name="Haridas S."/>
            <person name="Wolfe K.H."/>
            <person name="Lopes M.R."/>
            <person name="Hittinger C.T."/>
            <person name="Goker M."/>
            <person name="Salamov A."/>
            <person name="Wisecaver J."/>
            <person name="Long T.M."/>
            <person name="Aerts A.L."/>
            <person name="Barry K."/>
            <person name="Choi C."/>
            <person name="Clum A."/>
            <person name="Coughlan A.Y."/>
            <person name="Deshpande S."/>
            <person name="Douglass A.P."/>
            <person name="Hanson S.J."/>
            <person name="Klenk H.-P."/>
            <person name="Labutti K."/>
            <person name="Lapidus A."/>
            <person name="Lindquist E."/>
            <person name="Lipzen A."/>
            <person name="Meier-Kolthoff J.P."/>
            <person name="Ohm R.A."/>
            <person name="Otillar R.P."/>
            <person name="Pangilinan J."/>
            <person name="Peng Y."/>
            <person name="Rokas A."/>
            <person name="Rosa C.A."/>
            <person name="Scheuner C."/>
            <person name="Sibirny A.A."/>
            <person name="Slot J.C."/>
            <person name="Stielow J.B."/>
            <person name="Sun H."/>
            <person name="Kurtzman C.P."/>
            <person name="Blackwell M."/>
            <person name="Grigoriev I.V."/>
            <person name="Jeffries T.W."/>
        </authorList>
    </citation>
    <scope>NUCLEOTIDE SEQUENCE [LARGE SCALE GENOMIC DNA]</scope>
    <source>
        <strain evidence="11">NRRL Y-1933</strain>
    </source>
</reference>
<dbReference type="GO" id="GO:0009986">
    <property type="term" value="C:cell surface"/>
    <property type="evidence" value="ECO:0007669"/>
    <property type="project" value="TreeGrafter"/>
</dbReference>
<accession>A0A1E4RD70</accession>
<evidence type="ECO:0000256" key="6">
    <source>
        <dbReference type="ARBA" id="ARBA00022801"/>
    </source>
</evidence>
<dbReference type="Gene3D" id="3.20.20.80">
    <property type="entry name" value="Glycosidases"/>
    <property type="match status" value="1"/>
</dbReference>
<dbReference type="RefSeq" id="XP_020074275.1">
    <property type="nucleotide sequence ID" value="XM_020221871.1"/>
</dbReference>
<name>A0A1E4RD70_9ASCO</name>
<evidence type="ECO:0000256" key="7">
    <source>
        <dbReference type="ARBA" id="ARBA00023295"/>
    </source>
</evidence>
<keyword evidence="7" id="KW-0326">Glycosidase</keyword>
<evidence type="ECO:0000256" key="8">
    <source>
        <dbReference type="SAM" id="MobiDB-lite"/>
    </source>
</evidence>
<keyword evidence="6 10" id="KW-0378">Hydrolase</keyword>
<evidence type="ECO:0000256" key="3">
    <source>
        <dbReference type="ARBA" id="ARBA00022512"/>
    </source>
</evidence>
<proteinExistence type="inferred from homology"/>
<dbReference type="PANTHER" id="PTHR16631:SF24">
    <property type="entry name" value="FAMILY 17 GLUCOSIDASE SCW11-RELATED"/>
    <property type="match status" value="1"/>
</dbReference>
<gene>
    <name evidence="10" type="ORF">HYPBUDRAFT_154048</name>
</gene>
<comment type="subcellular location">
    <subcellularLocation>
        <location evidence="1">Secreted</location>
        <location evidence="1">Cell wall</location>
    </subcellularLocation>
</comment>
<sequence>MQLAKALSVLAVLQTIAASPVPRLITRVHTADPTTTTATYTTGTTTVHLPPVEVLVSKGKTYTFTLSDQATATEPTTTTSTADDEATGSPDTPENTQADNQATQAETTAQATQETTGNAPADTQAETTANETTSADTAETTQADTAEATQDTAESTQDNAETTPAETTPAETTPAETTPAETTPAETTDTQAETTAETTDTQAETTAETAETSQETTAAETSVSASSGAISPPTAIVYSPYQNDGGCKDEDSINSDLELIHSKGIKRIRTYGCDCGSVSVVLPKASKLGMKVNQGFWFGKGQIDDVDGDVQKIIDYANDNGWDVFDFFTIGNEAINDNFASVDELSSKISSVKSKLKDAGYSGKVTTSEPPSSYINNPSLCTKSDIDFVGLNSHSYFNTKFFAYQAGTFVKSEKKLVEGICGGKDVFVTETGYPHEGDTNGDNVPSTKNQEIAIKSIIDQLDGDVTILSTFDDPWKPAGEYNVERYFGSIKLFS</sequence>
<dbReference type="GO" id="GO:0005576">
    <property type="term" value="C:extracellular region"/>
    <property type="evidence" value="ECO:0007669"/>
    <property type="project" value="TreeGrafter"/>
</dbReference>
<evidence type="ECO:0000256" key="2">
    <source>
        <dbReference type="ARBA" id="ARBA00008773"/>
    </source>
</evidence>
<evidence type="ECO:0000313" key="10">
    <source>
        <dbReference type="EMBL" id="ODV65208.1"/>
    </source>
</evidence>
<evidence type="ECO:0000256" key="4">
    <source>
        <dbReference type="ARBA" id="ARBA00022525"/>
    </source>
</evidence>
<dbReference type="GeneID" id="30996420"/>
<feature type="region of interest" description="Disordered" evidence="8">
    <location>
        <begin position="69"/>
        <end position="243"/>
    </location>
</feature>
<dbReference type="OrthoDB" id="4082933at2759"/>
<protein>
    <submittedName>
        <fullName evidence="10">Glycoside hydrolase</fullName>
    </submittedName>
</protein>
<feature type="signal peptide" evidence="9">
    <location>
        <begin position="1"/>
        <end position="18"/>
    </location>
</feature>
<dbReference type="AlphaFoldDB" id="A0A1E4RD70"/>
<evidence type="ECO:0000313" key="11">
    <source>
        <dbReference type="Proteomes" id="UP000095085"/>
    </source>
</evidence>
<dbReference type="PANTHER" id="PTHR16631">
    <property type="entry name" value="GLUCAN 1,3-BETA-GLUCOSIDASE"/>
    <property type="match status" value="1"/>
</dbReference>
<dbReference type="GO" id="GO:0071555">
    <property type="term" value="P:cell wall organization"/>
    <property type="evidence" value="ECO:0007669"/>
    <property type="project" value="TreeGrafter"/>
</dbReference>
<dbReference type="Proteomes" id="UP000095085">
    <property type="component" value="Unassembled WGS sequence"/>
</dbReference>
<comment type="similarity">
    <text evidence="2">Belongs to the glycosyl hydrolase 17 family.</text>
</comment>
<dbReference type="InterPro" id="IPR017853">
    <property type="entry name" value="GH"/>
</dbReference>
<dbReference type="SUPFAM" id="SSF51445">
    <property type="entry name" value="(Trans)glycosidases"/>
    <property type="match status" value="1"/>
</dbReference>
<feature type="compositionally biased region" description="Low complexity" evidence="8">
    <location>
        <begin position="70"/>
        <end position="81"/>
    </location>
</feature>
<keyword evidence="3" id="KW-0134">Cell wall</keyword>
<dbReference type="InterPro" id="IPR050732">
    <property type="entry name" value="Beta-glucan_modifiers"/>
</dbReference>
<dbReference type="GO" id="GO:0042973">
    <property type="term" value="F:glucan endo-1,3-beta-D-glucosidase activity"/>
    <property type="evidence" value="ECO:0007669"/>
    <property type="project" value="TreeGrafter"/>
</dbReference>
<dbReference type="EMBL" id="KV454545">
    <property type="protein sequence ID" value="ODV65208.1"/>
    <property type="molecule type" value="Genomic_DNA"/>
</dbReference>